<feature type="domain" description="SMP-30/Gluconolactonase/LRE-like region" evidence="2">
    <location>
        <begin position="21"/>
        <end position="274"/>
    </location>
</feature>
<dbReference type="Pfam" id="PF08450">
    <property type="entry name" value="SGL"/>
    <property type="match status" value="1"/>
</dbReference>
<dbReference type="PANTHER" id="PTHR10907">
    <property type="entry name" value="REGUCALCIN"/>
    <property type="match status" value="1"/>
</dbReference>
<dbReference type="PANTHER" id="PTHR10907:SF47">
    <property type="entry name" value="REGUCALCIN"/>
    <property type="match status" value="1"/>
</dbReference>
<dbReference type="InterPro" id="IPR005511">
    <property type="entry name" value="SMP-30"/>
</dbReference>
<dbReference type="PRINTS" id="PR01790">
    <property type="entry name" value="SMP30FAMILY"/>
</dbReference>
<dbReference type="SUPFAM" id="SSF63829">
    <property type="entry name" value="Calcium-dependent phosphotriesterase"/>
    <property type="match status" value="1"/>
</dbReference>
<dbReference type="Proteomes" id="UP001322138">
    <property type="component" value="Unassembled WGS sequence"/>
</dbReference>
<evidence type="ECO:0000313" key="3">
    <source>
        <dbReference type="EMBL" id="KAK4639069.1"/>
    </source>
</evidence>
<dbReference type="RefSeq" id="XP_062728045.1">
    <property type="nucleotide sequence ID" value="XM_062881779.1"/>
</dbReference>
<proteinExistence type="inferred from homology"/>
<comment type="caution">
    <text evidence="3">The sequence shown here is derived from an EMBL/GenBank/DDBJ whole genome shotgun (WGS) entry which is preliminary data.</text>
</comment>
<organism evidence="3 4">
    <name type="scientific">Podospora bellae-mahoneyi</name>
    <dbReference type="NCBI Taxonomy" id="2093777"/>
    <lineage>
        <taxon>Eukaryota</taxon>
        <taxon>Fungi</taxon>
        <taxon>Dikarya</taxon>
        <taxon>Ascomycota</taxon>
        <taxon>Pezizomycotina</taxon>
        <taxon>Sordariomycetes</taxon>
        <taxon>Sordariomycetidae</taxon>
        <taxon>Sordariales</taxon>
        <taxon>Podosporaceae</taxon>
        <taxon>Podospora</taxon>
    </lineage>
</organism>
<dbReference type="InterPro" id="IPR011042">
    <property type="entry name" value="6-blade_b-propeller_TolB-like"/>
</dbReference>
<evidence type="ECO:0000313" key="4">
    <source>
        <dbReference type="Proteomes" id="UP001322138"/>
    </source>
</evidence>
<dbReference type="Gene3D" id="2.120.10.30">
    <property type="entry name" value="TolB, C-terminal domain"/>
    <property type="match status" value="1"/>
</dbReference>
<name>A0ABR0F7H9_9PEZI</name>
<gene>
    <name evidence="3" type="primary">CGR1_2</name>
    <name evidence="3" type="ORF">QC761_701900</name>
</gene>
<keyword evidence="4" id="KW-1185">Reference proteome</keyword>
<dbReference type="EMBL" id="JAFFGZ010000009">
    <property type="protein sequence ID" value="KAK4639069.1"/>
    <property type="molecule type" value="Genomic_DNA"/>
</dbReference>
<comment type="similarity">
    <text evidence="1">Belongs to the SMP-30/CGR1 family.</text>
</comment>
<evidence type="ECO:0000256" key="1">
    <source>
        <dbReference type="ARBA" id="ARBA00008853"/>
    </source>
</evidence>
<sequence>MSSEFQVWEVKTPYLNLHCGLGEGPYYEPATQTVRFVDIKNKKLHTVSINDPADLVTLSFDEPVTVTADIAGVDPKDKILIGAKQGLAVLDRKTGEYEYISKMEGEGLDRIRSNDGAVDPQGRFWMGSMTDFGKGDFRPEGSLLRFTQTSPPQLALTSLTIPNSVGWSPDQRTMYFTHSNAREVLAWDYDPSPSPSPSSVVTLSNKRIFYQHVGSGEPDGFRVDVEGNIWHAVYGESRVLKLSPEGKLIGEVRLPTRNITCVEFVGEELFITTAGDDGAAEGEESKVNGGALFRVDVGVRGVGHDLFRL</sequence>
<protein>
    <submittedName>
        <fullName evidence="3">rRNA-processing protein cgr1</fullName>
    </submittedName>
</protein>
<dbReference type="InterPro" id="IPR013658">
    <property type="entry name" value="SGL"/>
</dbReference>
<evidence type="ECO:0000259" key="2">
    <source>
        <dbReference type="Pfam" id="PF08450"/>
    </source>
</evidence>
<dbReference type="GeneID" id="87901261"/>
<reference evidence="3 4" key="1">
    <citation type="journal article" date="2023" name="bioRxiv">
        <title>High-quality genome assemblies of four members of thePodospora anserinaspecies complex.</title>
        <authorList>
            <person name="Ament-Velasquez S.L."/>
            <person name="Vogan A.A."/>
            <person name="Wallerman O."/>
            <person name="Hartmann F."/>
            <person name="Gautier V."/>
            <person name="Silar P."/>
            <person name="Giraud T."/>
            <person name="Johannesson H."/>
        </authorList>
    </citation>
    <scope>NUCLEOTIDE SEQUENCE [LARGE SCALE GENOMIC DNA]</scope>
    <source>
        <strain evidence="3 4">CBS 112042</strain>
    </source>
</reference>
<accession>A0ABR0F7H9</accession>